<accession>A0A094ZMH2</accession>
<keyword evidence="4" id="KW-1133">Transmembrane helix</keyword>
<keyword evidence="5 9" id="KW-0297">G-protein coupled receptor</keyword>
<dbReference type="GO" id="GO:0004930">
    <property type="term" value="F:G protein-coupled receptor activity"/>
    <property type="evidence" value="ECO:0007669"/>
    <property type="project" value="UniProtKB-KW"/>
</dbReference>
<keyword evidence="3 9" id="KW-0812">Transmembrane</keyword>
<dbReference type="SMART" id="SM01381">
    <property type="entry name" value="7TM_GPCR_Srsx"/>
    <property type="match status" value="1"/>
</dbReference>
<dbReference type="Gene3D" id="1.20.1070.10">
    <property type="entry name" value="Rhodopsin 7-helix transmembrane proteins"/>
    <property type="match status" value="2"/>
</dbReference>
<dbReference type="PRINTS" id="PR00237">
    <property type="entry name" value="GPCRRHODOPSN"/>
</dbReference>
<evidence type="ECO:0000313" key="10">
    <source>
        <dbReference type="EMBL" id="KGB35860.1"/>
    </source>
</evidence>
<keyword evidence="2" id="KW-1003">Cell membrane</keyword>
<evidence type="ECO:0000256" key="4">
    <source>
        <dbReference type="ARBA" id="ARBA00022989"/>
    </source>
</evidence>
<evidence type="ECO:0000256" key="2">
    <source>
        <dbReference type="ARBA" id="ARBA00022475"/>
    </source>
</evidence>
<keyword evidence="8 9" id="KW-0807">Transducer</keyword>
<protein>
    <submittedName>
        <fullName evidence="10">Alpha-2B adrenergic receptor</fullName>
    </submittedName>
</protein>
<evidence type="ECO:0000256" key="1">
    <source>
        <dbReference type="ARBA" id="ARBA00004651"/>
    </source>
</evidence>
<dbReference type="RefSeq" id="XP_012795625.2">
    <property type="nucleotide sequence ID" value="XM_012940171.2"/>
</dbReference>
<dbReference type="PROSITE" id="PS50262">
    <property type="entry name" value="G_PROTEIN_RECEP_F1_2"/>
    <property type="match status" value="1"/>
</dbReference>
<dbReference type="EMBL" id="KL250723">
    <property type="protein sequence ID" value="KGB35860.1"/>
    <property type="molecule type" value="Genomic_DNA"/>
</dbReference>
<reference evidence="10" key="1">
    <citation type="journal article" date="2012" name="Nat. Genet.">
        <title>Whole-genome sequence of Schistosoma haematobium.</title>
        <authorList>
            <person name="Young N.D."/>
            <person name="Jex A.R."/>
            <person name="Li B."/>
            <person name="Liu S."/>
            <person name="Yang L."/>
            <person name="Xiong Z."/>
            <person name="Li Y."/>
            <person name="Cantacessi C."/>
            <person name="Hall R.S."/>
            <person name="Xu X."/>
            <person name="Chen F."/>
            <person name="Wu X."/>
            <person name="Zerlotini A."/>
            <person name="Oliveira G."/>
            <person name="Hofmann A."/>
            <person name="Zhang G."/>
            <person name="Fang X."/>
            <person name="Kang Y."/>
            <person name="Campbell B.E."/>
            <person name="Loukas A."/>
            <person name="Ranganathan S."/>
            <person name="Rollinson D."/>
            <person name="Rinaldi G."/>
            <person name="Brindley P.J."/>
            <person name="Yang H."/>
            <person name="Wang J."/>
            <person name="Wang J."/>
            <person name="Gasser R.B."/>
        </authorList>
    </citation>
    <scope>NUCLEOTIDE SEQUENCE [LARGE SCALE GENOMIC DNA]</scope>
</reference>
<evidence type="ECO:0000256" key="5">
    <source>
        <dbReference type="ARBA" id="ARBA00023040"/>
    </source>
</evidence>
<dbReference type="GO" id="GO:0005886">
    <property type="term" value="C:plasma membrane"/>
    <property type="evidence" value="ECO:0007669"/>
    <property type="project" value="UniProtKB-SubCell"/>
</dbReference>
<keyword evidence="7 9" id="KW-0675">Receptor</keyword>
<dbReference type="SUPFAM" id="SSF81321">
    <property type="entry name" value="Family A G protein-coupled receptor-like"/>
    <property type="match status" value="1"/>
</dbReference>
<dbReference type="KEGG" id="shx:MS3_00007620"/>
<evidence type="ECO:0000256" key="9">
    <source>
        <dbReference type="RuleBase" id="RU000688"/>
    </source>
</evidence>
<dbReference type="InterPro" id="IPR000276">
    <property type="entry name" value="GPCR_Rhodpsn"/>
</dbReference>
<dbReference type="Pfam" id="PF00001">
    <property type="entry name" value="7tm_1"/>
    <property type="match status" value="1"/>
</dbReference>
<dbReference type="STRING" id="6185.A0A094ZMH2"/>
<evidence type="ECO:0000256" key="8">
    <source>
        <dbReference type="ARBA" id="ARBA00023224"/>
    </source>
</evidence>
<dbReference type="PANTHER" id="PTHR24248">
    <property type="entry name" value="ADRENERGIC RECEPTOR-RELATED G-PROTEIN COUPLED RECEPTOR"/>
    <property type="match status" value="1"/>
</dbReference>
<evidence type="ECO:0000256" key="3">
    <source>
        <dbReference type="ARBA" id="ARBA00022692"/>
    </source>
</evidence>
<evidence type="ECO:0000256" key="7">
    <source>
        <dbReference type="ARBA" id="ARBA00023170"/>
    </source>
</evidence>
<evidence type="ECO:0000256" key="6">
    <source>
        <dbReference type="ARBA" id="ARBA00023136"/>
    </source>
</evidence>
<comment type="subcellular location">
    <subcellularLocation>
        <location evidence="1">Cell membrane</location>
        <topology evidence="1">Multi-pass membrane protein</topology>
    </subcellularLocation>
</comment>
<dbReference type="InterPro" id="IPR017452">
    <property type="entry name" value="GPCR_Rhodpsn_7TM"/>
</dbReference>
<dbReference type="AlphaFoldDB" id="A0A094ZMH2"/>
<gene>
    <name evidence="10" type="ORF">MS3_04134</name>
</gene>
<dbReference type="PROSITE" id="PS00237">
    <property type="entry name" value="G_PROTEIN_RECEP_F1_1"/>
    <property type="match status" value="1"/>
</dbReference>
<comment type="similarity">
    <text evidence="9">Belongs to the G-protein coupled receptor 1 family.</text>
</comment>
<name>A0A094ZMH2_SCHHA</name>
<sequence>MDFKLCKLCVMCLGNFSVNNGIRPSVEWNPAVRIATTFFTVVLAGVIFFGNLLVIVAFAMTKNLRLEIDMYIVSLAVADFLLSFLMLPLAIVRQHVGYWPFQSNILCQYFMSGNLLFCLASVLSLCCISIDRYIAVTRPLQYNRTRGCHRPFSMLLGTWLLAFTSVALPYIFSYQHHFSEGVCYLNYNTSFRLYVAVFLWFIPILIIVCVYSKIYSAIRRHSLRCRQVFKVPTINVHQDHSRNVQRQPSDTIMTSYSNSSRKPLVLARYSLGNLGIPMFTKSLIVRFKIFCRMSTNDEVNDSIDGLLKYPVKNKYSTQVFVHMHPPVVNKTKQEIKQMDYDLKTSDPVEQDQGEKLTLPNHRENEDIKEKTIPEQNCQNRGSNVLKSEYPDDIDNPNSCGLHSICENPRQLESRNRNLSVVDAKNKEFHQAILVENNRSKFCLPEHIRDQTTFKRELQTVKVMTIVVGCFLFCFLPFLLVHLGEIVCTCMFPETLHTTLSWLLYLNSCCNPFIYAFRNKRYANAFRRLLNSENCYSEMKLVNC</sequence>
<organism evidence="10">
    <name type="scientific">Schistosoma haematobium</name>
    <name type="common">Blood fluke</name>
    <dbReference type="NCBI Taxonomy" id="6185"/>
    <lineage>
        <taxon>Eukaryota</taxon>
        <taxon>Metazoa</taxon>
        <taxon>Spiralia</taxon>
        <taxon>Lophotrochozoa</taxon>
        <taxon>Platyhelminthes</taxon>
        <taxon>Trematoda</taxon>
        <taxon>Digenea</taxon>
        <taxon>Strigeidida</taxon>
        <taxon>Schistosomatoidea</taxon>
        <taxon>Schistosomatidae</taxon>
        <taxon>Schistosoma</taxon>
    </lineage>
</organism>
<proteinExistence type="inferred from homology"/>
<keyword evidence="6" id="KW-0472">Membrane</keyword>